<evidence type="ECO:0000256" key="2">
    <source>
        <dbReference type="ARBA" id="ARBA00010265"/>
    </source>
</evidence>
<dbReference type="GO" id="GO:0016020">
    <property type="term" value="C:membrane"/>
    <property type="evidence" value="ECO:0007669"/>
    <property type="project" value="UniProtKB-SubCell"/>
</dbReference>
<dbReference type="AlphaFoldDB" id="A0A519BLH4"/>
<protein>
    <recommendedName>
        <fullName evidence="10">TrbI/VirB10 family protein</fullName>
    </recommendedName>
</protein>
<dbReference type="Gene3D" id="2.40.128.260">
    <property type="entry name" value="Type IV secretion system, VirB10/TraB/TrbI"/>
    <property type="match status" value="1"/>
</dbReference>
<name>A0A519BLH4_9DELT</name>
<dbReference type="InterPro" id="IPR042217">
    <property type="entry name" value="T4SS_VirB10/TrbI"/>
</dbReference>
<dbReference type="Proteomes" id="UP000319296">
    <property type="component" value="Unassembled WGS sequence"/>
</dbReference>
<evidence type="ECO:0000313" key="8">
    <source>
        <dbReference type="EMBL" id="RZD18127.1"/>
    </source>
</evidence>
<keyword evidence="3 7" id="KW-0812">Transmembrane</keyword>
<gene>
    <name evidence="8" type="ORF">EVG15_07775</name>
</gene>
<feature type="region of interest" description="Disordered" evidence="6">
    <location>
        <begin position="19"/>
        <end position="49"/>
    </location>
</feature>
<proteinExistence type="inferred from homology"/>
<accession>A0A519BLH4</accession>
<feature type="transmembrane region" description="Helical" evidence="7">
    <location>
        <begin position="98"/>
        <end position="117"/>
    </location>
</feature>
<evidence type="ECO:0000256" key="4">
    <source>
        <dbReference type="ARBA" id="ARBA00022989"/>
    </source>
</evidence>
<dbReference type="Pfam" id="PF03743">
    <property type="entry name" value="TrbI"/>
    <property type="match status" value="1"/>
</dbReference>
<evidence type="ECO:0000313" key="9">
    <source>
        <dbReference type="Proteomes" id="UP000319296"/>
    </source>
</evidence>
<organism evidence="8 9">
    <name type="scientific">Candidatus Acididesulfobacter diazotrophicus</name>
    <dbReference type="NCBI Taxonomy" id="2597226"/>
    <lineage>
        <taxon>Bacteria</taxon>
        <taxon>Deltaproteobacteria</taxon>
        <taxon>Candidatus Acidulodesulfobacterales</taxon>
        <taxon>Candidatus Acididesulfobacter</taxon>
    </lineage>
</organism>
<evidence type="ECO:0000256" key="7">
    <source>
        <dbReference type="SAM" id="Phobius"/>
    </source>
</evidence>
<dbReference type="InterPro" id="IPR005498">
    <property type="entry name" value="T4SS_VirB10/TraB/TrbI"/>
</dbReference>
<evidence type="ECO:0000256" key="5">
    <source>
        <dbReference type="ARBA" id="ARBA00023136"/>
    </source>
</evidence>
<reference evidence="8 9" key="1">
    <citation type="journal article" date="2019" name="ISME J.">
        <title>Insights into ecological role of a new deltaproteobacterial order Candidatus Acidulodesulfobacterales by metagenomics and metatranscriptomics.</title>
        <authorList>
            <person name="Tan S."/>
            <person name="Liu J."/>
            <person name="Fang Y."/>
            <person name="Hedlund B.P."/>
            <person name="Lian Z.H."/>
            <person name="Huang L.Y."/>
            <person name="Li J.T."/>
            <person name="Huang L.N."/>
            <person name="Li W.J."/>
            <person name="Jiang H.C."/>
            <person name="Dong H.L."/>
            <person name="Shu W.S."/>
        </authorList>
    </citation>
    <scope>NUCLEOTIDE SEQUENCE [LARGE SCALE GENOMIC DNA]</scope>
    <source>
        <strain evidence="8">AP1</strain>
    </source>
</reference>
<sequence>MDNGLNNPHIISEEQLNAENSNNDNNNNNDNYNADNYNSNNYNGDENKYSCTENKKQLEEDNQNANIGIDTNTDIYNSVPNLKNKNNKYTFFRSFKGIIILTGIIIGIFIMFKFLYLNSLNNRSQKYNDMTGNRIKPINKYKNKIINYKKRFHPNIFNYTSSDKNNNLKTANQRKFSKKFYSEMQLLKKLKNYKNTGDNNNIDKNNLKNAKKNLLPINKKIVVFIKQSYAMSILKNEKEANKIANKNNIKLDNLKYYKKAANKKISTAVIPIGTVVNAYIKYKIFSYNTEVPVIAILSNTYYYKKKSFLKKGDKFFGMVSVKHSLDRLNIHFNRIIKTNGLSLGINAIAMMPNGSGGVKGNVHRHYKANILTSLAQGVVGAAALFAGGGSAANASNPYTFQNQIRQNVAQNELGQAQNGLNSIASSTQQATITLPKGTPIKIIFLRSVNIK</sequence>
<dbReference type="EMBL" id="SGBB01000014">
    <property type="protein sequence ID" value="RZD18127.1"/>
    <property type="molecule type" value="Genomic_DNA"/>
</dbReference>
<comment type="caution">
    <text evidence="8">The sequence shown here is derived from an EMBL/GenBank/DDBJ whole genome shotgun (WGS) entry which is preliminary data.</text>
</comment>
<keyword evidence="4 7" id="KW-1133">Transmembrane helix</keyword>
<comment type="similarity">
    <text evidence="2">Belongs to the TrbI/VirB10 family.</text>
</comment>
<comment type="subcellular location">
    <subcellularLocation>
        <location evidence="1">Membrane</location>
        <topology evidence="1">Single-pass membrane protein</topology>
    </subcellularLocation>
</comment>
<evidence type="ECO:0000256" key="3">
    <source>
        <dbReference type="ARBA" id="ARBA00022692"/>
    </source>
</evidence>
<evidence type="ECO:0008006" key="10">
    <source>
        <dbReference type="Google" id="ProtNLM"/>
    </source>
</evidence>
<keyword evidence="5 7" id="KW-0472">Membrane</keyword>
<evidence type="ECO:0000256" key="6">
    <source>
        <dbReference type="SAM" id="MobiDB-lite"/>
    </source>
</evidence>
<evidence type="ECO:0000256" key="1">
    <source>
        <dbReference type="ARBA" id="ARBA00004167"/>
    </source>
</evidence>
<feature type="compositionally biased region" description="Low complexity" evidence="6">
    <location>
        <begin position="19"/>
        <end position="44"/>
    </location>
</feature>